<keyword evidence="1" id="KW-0472">Membrane</keyword>
<dbReference type="Proteomes" id="UP001160148">
    <property type="component" value="Unassembled WGS sequence"/>
</dbReference>
<evidence type="ECO:0000313" key="6">
    <source>
        <dbReference type="EMBL" id="CAI6374602.1"/>
    </source>
</evidence>
<feature type="signal peptide" evidence="2">
    <location>
        <begin position="1"/>
        <end position="18"/>
    </location>
</feature>
<keyword evidence="1" id="KW-1133">Transmembrane helix</keyword>
<proteinExistence type="predicted"/>
<dbReference type="EMBL" id="CARXXK010001229">
    <property type="protein sequence ID" value="CAI6374597.1"/>
    <property type="molecule type" value="Genomic_DNA"/>
</dbReference>
<gene>
    <name evidence="3" type="ORF">MEUPH1_LOCUS28206</name>
    <name evidence="4" type="ORF">MEUPH1_LOCUS28208</name>
    <name evidence="5" type="ORF">MEUPH1_LOCUS28209</name>
    <name evidence="6" type="ORF">MEUPH1_LOCUS28210</name>
</gene>
<comment type="caution">
    <text evidence="3">The sequence shown here is derived from an EMBL/GenBank/DDBJ whole genome shotgun (WGS) entry which is preliminary data.</text>
</comment>
<evidence type="ECO:0000256" key="2">
    <source>
        <dbReference type="SAM" id="SignalP"/>
    </source>
</evidence>
<protein>
    <submittedName>
        <fullName evidence="3">Uncharacterized protein</fullName>
    </submittedName>
</protein>
<evidence type="ECO:0000313" key="3">
    <source>
        <dbReference type="EMBL" id="CAI6374597.1"/>
    </source>
</evidence>
<feature type="transmembrane region" description="Helical" evidence="1">
    <location>
        <begin position="108"/>
        <end position="126"/>
    </location>
</feature>
<feature type="transmembrane region" description="Helical" evidence="1">
    <location>
        <begin position="46"/>
        <end position="66"/>
    </location>
</feature>
<dbReference type="AlphaFoldDB" id="A0AAV0Y354"/>
<dbReference type="EMBL" id="CARXXK010001229">
    <property type="protein sequence ID" value="CAI6374602.1"/>
    <property type="molecule type" value="Genomic_DNA"/>
</dbReference>
<keyword evidence="1" id="KW-0812">Transmembrane</keyword>
<reference evidence="3 7" key="1">
    <citation type="submission" date="2023-01" db="EMBL/GenBank/DDBJ databases">
        <authorList>
            <person name="Whitehead M."/>
        </authorList>
    </citation>
    <scope>NUCLEOTIDE SEQUENCE [LARGE SCALE GENOMIC DNA]</scope>
</reference>
<evidence type="ECO:0000313" key="4">
    <source>
        <dbReference type="EMBL" id="CAI6374600.1"/>
    </source>
</evidence>
<feature type="chain" id="PRO_5044713960" evidence="2">
    <location>
        <begin position="19"/>
        <end position="170"/>
    </location>
</feature>
<sequence>MNFSYILILVILVASAFGICMGCGSDEEIDHLKEVTINVEGALTGLTLASVIPGFGAFTTIASFTFSSHSAVFLMSATDMLLESLDSNGPQYDECRRFIEELKIQTKVLRGLGLGATVATMIPLLGTPFIPLKIGLGVSATTMIVSLLNRWKEKECSAITGLCTFPRAKF</sequence>
<organism evidence="3 7">
    <name type="scientific">Macrosiphum euphorbiae</name>
    <name type="common">potato aphid</name>
    <dbReference type="NCBI Taxonomy" id="13131"/>
    <lineage>
        <taxon>Eukaryota</taxon>
        <taxon>Metazoa</taxon>
        <taxon>Ecdysozoa</taxon>
        <taxon>Arthropoda</taxon>
        <taxon>Hexapoda</taxon>
        <taxon>Insecta</taxon>
        <taxon>Pterygota</taxon>
        <taxon>Neoptera</taxon>
        <taxon>Paraneoptera</taxon>
        <taxon>Hemiptera</taxon>
        <taxon>Sternorrhyncha</taxon>
        <taxon>Aphidomorpha</taxon>
        <taxon>Aphidoidea</taxon>
        <taxon>Aphididae</taxon>
        <taxon>Macrosiphini</taxon>
        <taxon>Macrosiphum</taxon>
    </lineage>
</organism>
<name>A0AAV0Y354_9HEMI</name>
<keyword evidence="2" id="KW-0732">Signal</keyword>
<dbReference type="EMBL" id="CARXXK010001229">
    <property type="protein sequence ID" value="CAI6374600.1"/>
    <property type="molecule type" value="Genomic_DNA"/>
</dbReference>
<keyword evidence="7" id="KW-1185">Reference proteome</keyword>
<evidence type="ECO:0000313" key="5">
    <source>
        <dbReference type="EMBL" id="CAI6374601.1"/>
    </source>
</evidence>
<evidence type="ECO:0000313" key="7">
    <source>
        <dbReference type="Proteomes" id="UP001160148"/>
    </source>
</evidence>
<evidence type="ECO:0000256" key="1">
    <source>
        <dbReference type="SAM" id="Phobius"/>
    </source>
</evidence>
<accession>A0AAV0Y354</accession>
<dbReference type="EMBL" id="CARXXK010001229">
    <property type="protein sequence ID" value="CAI6374601.1"/>
    <property type="molecule type" value="Genomic_DNA"/>
</dbReference>